<name>A0A6A6DNH8_9PEZI</name>
<gene>
    <name evidence="2" type="ORF">K469DRAFT_593861</name>
</gene>
<accession>A0A6A6DNH8</accession>
<evidence type="ECO:0000313" key="2">
    <source>
        <dbReference type="EMBL" id="KAF2179962.1"/>
    </source>
</evidence>
<comment type="similarity">
    <text evidence="1">Belongs to the FAD-binding monooxygenase family.</text>
</comment>
<dbReference type="EMBL" id="ML994661">
    <property type="protein sequence ID" value="KAF2179962.1"/>
    <property type="molecule type" value="Genomic_DNA"/>
</dbReference>
<evidence type="ECO:0000256" key="1">
    <source>
        <dbReference type="ARBA" id="ARBA00010139"/>
    </source>
</evidence>
<keyword evidence="3" id="KW-1185">Reference proteome</keyword>
<dbReference type="Proteomes" id="UP000800200">
    <property type="component" value="Unassembled WGS sequence"/>
</dbReference>
<sequence>MINFEPRAVDEGKKVKVIVVGAGVGGILCGIRLPQHLPSVELVIYEKNKDIGGTWYENRYPGVACDIPSHSYQATFEPNPDWSTFYASGNEILKYWHGVAEKYGVRKYVVPDSKVEKATWNEQSVKWTVEVSQVRNTVTNEVFTDAGDYLICAYGLLNDWQWPKIKGLHEFKGKLLHTAAWDDSYDYSDKKVAVVGNGSSGIQVLPAILPKVQRIDHYVRGKTWIAPGFLSEEFTKDDITSTQLQFPAELREKFRNDKDFYLNYRKGIETKLCSIHGFVYPGTTLYNLLRNGVAKHMDSRLGSHQKMMDVLRPSFSPGCRRLTPGPGYLEAIVDPKVNYITDPISEITPTGVVTNDGVHREVDAIFCATGFNTSCTGRFPVYGRNGVTIDERWSKYPETYLGLCTNGFPNLFLILGPNTGPSTGSLLLVVEKQVEYIVAMLQKAQRDAIVVIEPKKISVENFSEYCHQYFPKTIFMEDCRAWYKSEAAGNRVTALWPGSTLHQAKVLKNPRWEDFQFEHLSNNPVAWLGDGWTVDERFEGGNRSWHLDPENIDFPPQGGNIRVNGF</sequence>
<reference evidence="2" key="1">
    <citation type="journal article" date="2020" name="Stud. Mycol.">
        <title>101 Dothideomycetes genomes: a test case for predicting lifestyles and emergence of pathogens.</title>
        <authorList>
            <person name="Haridas S."/>
            <person name="Albert R."/>
            <person name="Binder M."/>
            <person name="Bloem J."/>
            <person name="Labutti K."/>
            <person name="Salamov A."/>
            <person name="Andreopoulos B."/>
            <person name="Baker S."/>
            <person name="Barry K."/>
            <person name="Bills G."/>
            <person name="Bluhm B."/>
            <person name="Cannon C."/>
            <person name="Castanera R."/>
            <person name="Culley D."/>
            <person name="Daum C."/>
            <person name="Ezra D."/>
            <person name="Gonzalez J."/>
            <person name="Henrissat B."/>
            <person name="Kuo A."/>
            <person name="Liang C."/>
            <person name="Lipzen A."/>
            <person name="Lutzoni F."/>
            <person name="Magnuson J."/>
            <person name="Mondo S."/>
            <person name="Nolan M."/>
            <person name="Ohm R."/>
            <person name="Pangilinan J."/>
            <person name="Park H.-J."/>
            <person name="Ramirez L."/>
            <person name="Alfaro M."/>
            <person name="Sun H."/>
            <person name="Tritt A."/>
            <person name="Yoshinaga Y."/>
            <person name="Zwiers L.-H."/>
            <person name="Turgeon B."/>
            <person name="Goodwin S."/>
            <person name="Spatafora J."/>
            <person name="Crous P."/>
            <person name="Grigoriev I."/>
        </authorList>
    </citation>
    <scope>NUCLEOTIDE SEQUENCE</scope>
    <source>
        <strain evidence="2">CBS 207.26</strain>
    </source>
</reference>
<dbReference type="OrthoDB" id="74360at2759"/>
<dbReference type="SUPFAM" id="SSF51905">
    <property type="entry name" value="FAD/NAD(P)-binding domain"/>
    <property type="match status" value="3"/>
</dbReference>
<dbReference type="PANTHER" id="PTHR42877">
    <property type="entry name" value="L-ORNITHINE N(5)-MONOOXYGENASE-RELATED"/>
    <property type="match status" value="1"/>
</dbReference>
<dbReference type="Gene3D" id="3.50.50.60">
    <property type="entry name" value="FAD/NAD(P)-binding domain"/>
    <property type="match status" value="2"/>
</dbReference>
<dbReference type="PANTHER" id="PTHR42877:SF7">
    <property type="entry name" value="FLAVIN-BINDING MONOOXYGENASE-RELATED"/>
    <property type="match status" value="1"/>
</dbReference>
<protein>
    <submittedName>
        <fullName evidence="2">Flavin-binding monooxygenase</fullName>
    </submittedName>
</protein>
<keyword evidence="2" id="KW-0560">Oxidoreductase</keyword>
<dbReference type="GO" id="GO:0004497">
    <property type="term" value="F:monooxygenase activity"/>
    <property type="evidence" value="ECO:0007669"/>
    <property type="project" value="UniProtKB-KW"/>
</dbReference>
<dbReference type="Pfam" id="PF13450">
    <property type="entry name" value="NAD_binding_8"/>
    <property type="match status" value="1"/>
</dbReference>
<organism evidence="2 3">
    <name type="scientific">Zopfia rhizophila CBS 207.26</name>
    <dbReference type="NCBI Taxonomy" id="1314779"/>
    <lineage>
        <taxon>Eukaryota</taxon>
        <taxon>Fungi</taxon>
        <taxon>Dikarya</taxon>
        <taxon>Ascomycota</taxon>
        <taxon>Pezizomycotina</taxon>
        <taxon>Dothideomycetes</taxon>
        <taxon>Dothideomycetes incertae sedis</taxon>
        <taxon>Zopfiaceae</taxon>
        <taxon>Zopfia</taxon>
    </lineage>
</organism>
<dbReference type="InterPro" id="IPR036188">
    <property type="entry name" value="FAD/NAD-bd_sf"/>
</dbReference>
<dbReference type="AlphaFoldDB" id="A0A6A6DNH8"/>
<proteinExistence type="inferred from homology"/>
<dbReference type="InterPro" id="IPR051209">
    <property type="entry name" value="FAD-bind_Monooxygenase_sf"/>
</dbReference>
<evidence type="ECO:0000313" key="3">
    <source>
        <dbReference type="Proteomes" id="UP000800200"/>
    </source>
</evidence>
<keyword evidence="2" id="KW-0503">Monooxygenase</keyword>